<protein>
    <recommendedName>
        <fullName evidence="2">Oxidoreductase-like domain-containing protein</fullName>
    </recommendedName>
</protein>
<feature type="region of interest" description="Disordered" evidence="1">
    <location>
        <begin position="66"/>
        <end position="96"/>
    </location>
</feature>
<dbReference type="InterPro" id="IPR019180">
    <property type="entry name" value="Oxidoreductase-like_N"/>
</dbReference>
<dbReference type="PANTHER" id="PTHR21193">
    <property type="entry name" value="OXIDOREDUCTASE-LIKE DOMAIN-CONTAINING PROTEIN 1"/>
    <property type="match status" value="1"/>
</dbReference>
<proteinExistence type="predicted"/>
<organism evidence="3 4">
    <name type="scientific">Rhodotorula paludigena</name>
    <dbReference type="NCBI Taxonomy" id="86838"/>
    <lineage>
        <taxon>Eukaryota</taxon>
        <taxon>Fungi</taxon>
        <taxon>Dikarya</taxon>
        <taxon>Basidiomycota</taxon>
        <taxon>Pucciniomycotina</taxon>
        <taxon>Microbotryomycetes</taxon>
        <taxon>Sporidiobolales</taxon>
        <taxon>Sporidiobolaceae</taxon>
        <taxon>Rhodotorula</taxon>
    </lineage>
</organism>
<evidence type="ECO:0000256" key="1">
    <source>
        <dbReference type="SAM" id="MobiDB-lite"/>
    </source>
</evidence>
<comment type="caution">
    <text evidence="3">The sequence shown here is derived from an EMBL/GenBank/DDBJ whole genome shotgun (WGS) entry which is preliminary data.</text>
</comment>
<evidence type="ECO:0000259" key="2">
    <source>
        <dbReference type="Pfam" id="PF09791"/>
    </source>
</evidence>
<keyword evidence="4" id="KW-1185">Reference proteome</keyword>
<name>A0AAV5GS41_9BASI</name>
<feature type="compositionally biased region" description="Basic and acidic residues" evidence="1">
    <location>
        <begin position="71"/>
        <end position="94"/>
    </location>
</feature>
<sequence>MSGCATCVYDLYLEDLEHYHDALASARKLVVDKLRARRGLGTEAWRAAWPAELGTVDEALEDVDEGAAGKGGREKEEEAKKRAEKELQRTREQLDPAMRAFLEMEARMKAKQRERETSSPPAAS</sequence>
<dbReference type="AlphaFoldDB" id="A0AAV5GS41"/>
<dbReference type="Proteomes" id="UP001342314">
    <property type="component" value="Unassembled WGS sequence"/>
</dbReference>
<evidence type="ECO:0000313" key="4">
    <source>
        <dbReference type="Proteomes" id="UP001342314"/>
    </source>
</evidence>
<evidence type="ECO:0000313" key="3">
    <source>
        <dbReference type="EMBL" id="GJN93324.1"/>
    </source>
</evidence>
<gene>
    <name evidence="3" type="ORF">Rhopal_006371-T1</name>
</gene>
<dbReference type="Pfam" id="PF09791">
    <property type="entry name" value="Oxidored-like"/>
    <property type="match status" value="1"/>
</dbReference>
<dbReference type="InterPro" id="IPR039251">
    <property type="entry name" value="OXLD1"/>
</dbReference>
<reference evidence="3 4" key="1">
    <citation type="submission" date="2021-12" db="EMBL/GenBank/DDBJ databases">
        <title>High titer production of polyol ester of fatty acids by Rhodotorula paludigena BS15 towards product separation-free biomass refinery.</title>
        <authorList>
            <person name="Mano J."/>
            <person name="Ono H."/>
            <person name="Tanaka T."/>
            <person name="Naito K."/>
            <person name="Sushida H."/>
            <person name="Ike M."/>
            <person name="Tokuyasu K."/>
            <person name="Kitaoka M."/>
        </authorList>
    </citation>
    <scope>NUCLEOTIDE SEQUENCE [LARGE SCALE GENOMIC DNA]</scope>
    <source>
        <strain evidence="3 4">BS15</strain>
    </source>
</reference>
<feature type="domain" description="Oxidoreductase-like" evidence="2">
    <location>
        <begin position="1"/>
        <end position="27"/>
    </location>
</feature>
<dbReference type="EMBL" id="BQKY01000013">
    <property type="protein sequence ID" value="GJN93324.1"/>
    <property type="molecule type" value="Genomic_DNA"/>
</dbReference>
<dbReference type="PANTHER" id="PTHR21193:SF3">
    <property type="entry name" value="OXIDOREDUCTASE-LIKE DOMAIN-CONTAINING PROTEIN 1"/>
    <property type="match status" value="1"/>
</dbReference>
<accession>A0AAV5GS41</accession>
<dbReference type="GO" id="GO:0005739">
    <property type="term" value="C:mitochondrion"/>
    <property type="evidence" value="ECO:0007669"/>
    <property type="project" value="TreeGrafter"/>
</dbReference>